<keyword evidence="1" id="KW-1133">Transmembrane helix</keyword>
<feature type="transmembrane region" description="Helical" evidence="1">
    <location>
        <begin position="12"/>
        <end position="30"/>
    </location>
</feature>
<organism evidence="2 3">
    <name type="scientific">Ambrosia artemisiifolia</name>
    <name type="common">Common ragweed</name>
    <dbReference type="NCBI Taxonomy" id="4212"/>
    <lineage>
        <taxon>Eukaryota</taxon>
        <taxon>Viridiplantae</taxon>
        <taxon>Streptophyta</taxon>
        <taxon>Embryophyta</taxon>
        <taxon>Tracheophyta</taxon>
        <taxon>Spermatophyta</taxon>
        <taxon>Magnoliopsida</taxon>
        <taxon>eudicotyledons</taxon>
        <taxon>Gunneridae</taxon>
        <taxon>Pentapetalae</taxon>
        <taxon>asterids</taxon>
        <taxon>campanulids</taxon>
        <taxon>Asterales</taxon>
        <taxon>Asteraceae</taxon>
        <taxon>Asteroideae</taxon>
        <taxon>Heliantheae alliance</taxon>
        <taxon>Heliantheae</taxon>
        <taxon>Ambrosia</taxon>
    </lineage>
</organism>
<evidence type="ECO:0000313" key="2">
    <source>
        <dbReference type="EMBL" id="KAI7758240.1"/>
    </source>
</evidence>
<dbReference type="Proteomes" id="UP001206925">
    <property type="component" value="Unassembled WGS sequence"/>
</dbReference>
<feature type="non-terminal residue" evidence="2">
    <location>
        <position position="1"/>
    </location>
</feature>
<keyword evidence="1" id="KW-0472">Membrane</keyword>
<name>A0AAD5DIL5_AMBAR</name>
<accession>A0AAD5DIL5</accession>
<proteinExistence type="predicted"/>
<reference evidence="2" key="1">
    <citation type="submission" date="2022-06" db="EMBL/GenBank/DDBJ databases">
        <title>Uncovering the hologenomic basis of an extraordinary plant invasion.</title>
        <authorList>
            <person name="Bieker V.C."/>
            <person name="Martin M.D."/>
            <person name="Gilbert T."/>
            <person name="Hodgins K."/>
            <person name="Battlay P."/>
            <person name="Petersen B."/>
            <person name="Wilson J."/>
        </authorList>
    </citation>
    <scope>NUCLEOTIDE SEQUENCE</scope>
    <source>
        <strain evidence="2">AA19_3_7</strain>
        <tissue evidence="2">Leaf</tissue>
    </source>
</reference>
<evidence type="ECO:0000256" key="1">
    <source>
        <dbReference type="SAM" id="Phobius"/>
    </source>
</evidence>
<comment type="caution">
    <text evidence="2">The sequence shown here is derived from an EMBL/GenBank/DDBJ whole genome shotgun (WGS) entry which is preliminary data.</text>
</comment>
<feature type="non-terminal residue" evidence="2">
    <location>
        <position position="71"/>
    </location>
</feature>
<keyword evidence="3" id="KW-1185">Reference proteome</keyword>
<sequence length="71" mass="8049">LTKIVMLSVIKLMHLLKSILSFGVVLRLMAKDFKLQPTGNKIWNICEELHKMGSKHAVIVRGTTKMAMSRI</sequence>
<protein>
    <submittedName>
        <fullName evidence="2">Uncharacterized protein</fullName>
    </submittedName>
</protein>
<keyword evidence="1" id="KW-0812">Transmembrane</keyword>
<evidence type="ECO:0000313" key="3">
    <source>
        <dbReference type="Proteomes" id="UP001206925"/>
    </source>
</evidence>
<dbReference type="EMBL" id="JAMZMK010000016">
    <property type="protein sequence ID" value="KAI7758240.1"/>
    <property type="molecule type" value="Genomic_DNA"/>
</dbReference>
<dbReference type="AlphaFoldDB" id="A0AAD5DIL5"/>
<gene>
    <name evidence="2" type="ORF">M8C21_018762</name>
</gene>